<keyword evidence="7" id="KW-1185">Reference proteome</keyword>
<evidence type="ECO:0000256" key="3">
    <source>
        <dbReference type="ARBA" id="ARBA00022833"/>
    </source>
</evidence>
<keyword evidence="2" id="KW-0479">Metal-binding</keyword>
<dbReference type="AlphaFoldDB" id="A0A067F863"/>
<feature type="domain" description="Yippee" evidence="5">
    <location>
        <begin position="8"/>
        <end position="105"/>
    </location>
</feature>
<dbReference type="SMR" id="A0A067F863"/>
<dbReference type="InterPro" id="IPR038557">
    <property type="entry name" value="RLR_C_sf"/>
</dbReference>
<dbReference type="InterPro" id="IPR004910">
    <property type="entry name" value="Yippee/Mis18/Cereblon"/>
</dbReference>
<comment type="similarity">
    <text evidence="1 4">Belongs to the yippee family.</text>
</comment>
<dbReference type="GO" id="GO:0046872">
    <property type="term" value="F:metal ion binding"/>
    <property type="evidence" value="ECO:0007669"/>
    <property type="project" value="UniProtKB-KW"/>
</dbReference>
<evidence type="ECO:0000259" key="5">
    <source>
        <dbReference type="PROSITE" id="PS51792"/>
    </source>
</evidence>
<dbReference type="Pfam" id="PF03226">
    <property type="entry name" value="Yippee-Mis18"/>
    <property type="match status" value="1"/>
</dbReference>
<dbReference type="InterPro" id="IPR039058">
    <property type="entry name" value="Yippee_fam"/>
</dbReference>
<dbReference type="STRING" id="2711.A0A067F863"/>
<dbReference type="EMBL" id="KK784938">
    <property type="protein sequence ID" value="KDO59657.1"/>
    <property type="molecule type" value="Genomic_DNA"/>
</dbReference>
<evidence type="ECO:0000256" key="4">
    <source>
        <dbReference type="RuleBase" id="RU110713"/>
    </source>
</evidence>
<name>A0A067F863_CITSI</name>
<sequence>MAEFDGRPFFSCRNCLNPLAFHHDLISKTFKAQTGQAYMFSNAMNVVLGRKEDKQMITGMYTIAKIYCSNCGQELGWHYLRAYDLKQKWKEGNFILEKFKMLKEYK</sequence>
<evidence type="ECO:0000256" key="2">
    <source>
        <dbReference type="ARBA" id="ARBA00022723"/>
    </source>
</evidence>
<evidence type="ECO:0000256" key="1">
    <source>
        <dbReference type="ARBA" id="ARBA00005613"/>
    </source>
</evidence>
<reference evidence="6 7" key="1">
    <citation type="submission" date="2014-04" db="EMBL/GenBank/DDBJ databases">
        <authorList>
            <consortium name="International Citrus Genome Consortium"/>
            <person name="Gmitter F."/>
            <person name="Chen C."/>
            <person name="Farmerie W."/>
            <person name="Harkins T."/>
            <person name="Desany B."/>
            <person name="Mohiuddin M."/>
            <person name="Kodira C."/>
            <person name="Borodovsky M."/>
            <person name="Lomsadze A."/>
            <person name="Burns P."/>
            <person name="Jenkins J."/>
            <person name="Prochnik S."/>
            <person name="Shu S."/>
            <person name="Chapman J."/>
            <person name="Pitluck S."/>
            <person name="Schmutz J."/>
            <person name="Rokhsar D."/>
        </authorList>
    </citation>
    <scope>NUCLEOTIDE SEQUENCE</scope>
</reference>
<dbReference type="Gene3D" id="2.170.150.30">
    <property type="entry name" value="RIG-I-like receptor, C-terminal regulatory domain"/>
    <property type="match status" value="1"/>
</dbReference>
<protein>
    <recommendedName>
        <fullName evidence="4">Protein yippee-like</fullName>
    </recommendedName>
</protein>
<evidence type="ECO:0000313" key="7">
    <source>
        <dbReference type="Proteomes" id="UP000027120"/>
    </source>
</evidence>
<dbReference type="PROSITE" id="PS51792">
    <property type="entry name" value="YIPPEE"/>
    <property type="match status" value="1"/>
</dbReference>
<gene>
    <name evidence="6" type="ORF">CISIN_1g034010mg</name>
</gene>
<organism evidence="6 7">
    <name type="scientific">Citrus sinensis</name>
    <name type="common">Sweet orange</name>
    <name type="synonym">Citrus aurantium var. sinensis</name>
    <dbReference type="NCBI Taxonomy" id="2711"/>
    <lineage>
        <taxon>Eukaryota</taxon>
        <taxon>Viridiplantae</taxon>
        <taxon>Streptophyta</taxon>
        <taxon>Embryophyta</taxon>
        <taxon>Tracheophyta</taxon>
        <taxon>Spermatophyta</taxon>
        <taxon>Magnoliopsida</taxon>
        <taxon>eudicotyledons</taxon>
        <taxon>Gunneridae</taxon>
        <taxon>Pentapetalae</taxon>
        <taxon>rosids</taxon>
        <taxon>malvids</taxon>
        <taxon>Sapindales</taxon>
        <taxon>Rutaceae</taxon>
        <taxon>Aurantioideae</taxon>
        <taxon>Citrus</taxon>
    </lineage>
</organism>
<evidence type="ECO:0000313" key="6">
    <source>
        <dbReference type="EMBL" id="KDO59657.1"/>
    </source>
</evidence>
<proteinExistence type="inferred from homology"/>
<keyword evidence="3" id="KW-0862">Zinc</keyword>
<dbReference type="PANTHER" id="PTHR13848">
    <property type="entry name" value="PROTEIN YIPPEE-LIKE CG15309-RELATED"/>
    <property type="match status" value="1"/>
</dbReference>
<dbReference type="InterPro" id="IPR034751">
    <property type="entry name" value="Yippee"/>
</dbReference>
<accession>A0A067F863</accession>
<dbReference type="Proteomes" id="UP000027120">
    <property type="component" value="Unassembled WGS sequence"/>
</dbReference>